<feature type="region of interest" description="Disordered" evidence="2">
    <location>
        <begin position="1"/>
        <end position="168"/>
    </location>
</feature>
<feature type="compositionally biased region" description="Basic and acidic residues" evidence="2">
    <location>
        <begin position="1699"/>
        <end position="1726"/>
    </location>
</feature>
<feature type="compositionally biased region" description="Basic and acidic residues" evidence="2">
    <location>
        <begin position="1818"/>
        <end position="1832"/>
    </location>
</feature>
<dbReference type="STRING" id="418495.SAMN05216215_10808"/>
<evidence type="ECO:0000256" key="2">
    <source>
        <dbReference type="SAM" id="MobiDB-lite"/>
    </source>
</evidence>
<feature type="compositionally biased region" description="Basic and acidic residues" evidence="2">
    <location>
        <begin position="2300"/>
        <end position="2309"/>
    </location>
</feature>
<feature type="compositionally biased region" description="Low complexity" evidence="2">
    <location>
        <begin position="127"/>
        <end position="142"/>
    </location>
</feature>
<feature type="region of interest" description="Disordered" evidence="2">
    <location>
        <begin position="1813"/>
        <end position="1832"/>
    </location>
</feature>
<feature type="compositionally biased region" description="Polar residues" evidence="2">
    <location>
        <begin position="261"/>
        <end position="279"/>
    </location>
</feature>
<evidence type="ECO:0000313" key="4">
    <source>
        <dbReference type="Proteomes" id="UP000199529"/>
    </source>
</evidence>
<keyword evidence="1" id="KW-0175">Coiled coil</keyword>
<organism evidence="3 4">
    <name type="scientific">Saccharopolyspora shandongensis</name>
    <dbReference type="NCBI Taxonomy" id="418495"/>
    <lineage>
        <taxon>Bacteria</taxon>
        <taxon>Bacillati</taxon>
        <taxon>Actinomycetota</taxon>
        <taxon>Actinomycetes</taxon>
        <taxon>Pseudonocardiales</taxon>
        <taxon>Pseudonocardiaceae</taxon>
        <taxon>Saccharopolyspora</taxon>
    </lineage>
</organism>
<gene>
    <name evidence="3" type="ORF">SAMN05216215_10808</name>
</gene>
<evidence type="ECO:0000313" key="3">
    <source>
        <dbReference type="EMBL" id="SDZ48284.1"/>
    </source>
</evidence>
<evidence type="ECO:0000256" key="1">
    <source>
        <dbReference type="SAM" id="Coils"/>
    </source>
</evidence>
<feature type="compositionally biased region" description="Basic and acidic residues" evidence="2">
    <location>
        <begin position="2464"/>
        <end position="2474"/>
    </location>
</feature>
<feature type="coiled-coil region" evidence="1">
    <location>
        <begin position="3042"/>
        <end position="3104"/>
    </location>
</feature>
<feature type="region of interest" description="Disordered" evidence="2">
    <location>
        <begin position="1222"/>
        <end position="1249"/>
    </location>
</feature>
<feature type="compositionally biased region" description="Basic and acidic residues" evidence="2">
    <location>
        <begin position="2022"/>
        <end position="2036"/>
    </location>
</feature>
<dbReference type="EMBL" id="FNOK01000080">
    <property type="protein sequence ID" value="SDZ48284.1"/>
    <property type="molecule type" value="Genomic_DNA"/>
</dbReference>
<feature type="compositionally biased region" description="Basic and acidic residues" evidence="2">
    <location>
        <begin position="2151"/>
        <end position="2167"/>
    </location>
</feature>
<feature type="compositionally biased region" description="Gly residues" evidence="2">
    <location>
        <begin position="3192"/>
        <end position="3201"/>
    </location>
</feature>
<keyword evidence="4" id="KW-1185">Reference proteome</keyword>
<feature type="non-terminal residue" evidence="3">
    <location>
        <position position="1"/>
    </location>
</feature>
<feature type="region of interest" description="Disordered" evidence="2">
    <location>
        <begin position="2449"/>
        <end position="2484"/>
    </location>
</feature>
<protein>
    <submittedName>
        <fullName evidence="3">Papain fold toxin 1, glutamine deamidase</fullName>
    </submittedName>
</protein>
<feature type="compositionally biased region" description="Acidic residues" evidence="2">
    <location>
        <begin position="65"/>
        <end position="88"/>
    </location>
</feature>
<accession>A0A1H3TDG7</accession>
<reference evidence="4" key="1">
    <citation type="submission" date="2016-10" db="EMBL/GenBank/DDBJ databases">
        <authorList>
            <person name="Varghese N."/>
            <person name="Submissions S."/>
        </authorList>
    </citation>
    <scope>NUCLEOTIDE SEQUENCE [LARGE SCALE GENOMIC DNA]</scope>
    <source>
        <strain evidence="4">CGMCC 4.3530</strain>
    </source>
</reference>
<feature type="compositionally biased region" description="Basic and acidic residues" evidence="2">
    <location>
        <begin position="152"/>
        <end position="168"/>
    </location>
</feature>
<feature type="region of interest" description="Disordered" evidence="2">
    <location>
        <begin position="847"/>
        <end position="866"/>
    </location>
</feature>
<feature type="compositionally biased region" description="Basic and acidic residues" evidence="2">
    <location>
        <begin position="1222"/>
        <end position="1237"/>
    </location>
</feature>
<feature type="region of interest" description="Disordered" evidence="2">
    <location>
        <begin position="2845"/>
        <end position="2982"/>
    </location>
</feature>
<feature type="region of interest" description="Disordered" evidence="2">
    <location>
        <begin position="576"/>
        <end position="596"/>
    </location>
</feature>
<name>A0A1H3TDG7_9PSEU</name>
<feature type="compositionally biased region" description="Basic and acidic residues" evidence="2">
    <location>
        <begin position="2317"/>
        <end position="2329"/>
    </location>
</feature>
<feature type="compositionally biased region" description="Basic and acidic residues" evidence="2">
    <location>
        <begin position="94"/>
        <end position="106"/>
    </location>
</feature>
<feature type="region of interest" description="Disordered" evidence="2">
    <location>
        <begin position="1632"/>
        <end position="1656"/>
    </location>
</feature>
<feature type="region of interest" description="Disordered" evidence="2">
    <location>
        <begin position="2109"/>
        <end position="2329"/>
    </location>
</feature>
<feature type="compositionally biased region" description="Basic and acidic residues" evidence="2">
    <location>
        <begin position="2905"/>
        <end position="2982"/>
    </location>
</feature>
<feature type="region of interest" description="Disordered" evidence="2">
    <location>
        <begin position="3173"/>
        <end position="3201"/>
    </location>
</feature>
<dbReference type="Proteomes" id="UP000199529">
    <property type="component" value="Unassembled WGS sequence"/>
</dbReference>
<feature type="region of interest" description="Disordered" evidence="2">
    <location>
        <begin position="364"/>
        <end position="389"/>
    </location>
</feature>
<proteinExistence type="predicted"/>
<feature type="region of interest" description="Disordered" evidence="2">
    <location>
        <begin position="2006"/>
        <end position="2037"/>
    </location>
</feature>
<sequence length="3201" mass="346378">DAGTFGRRSSVSEDEVGSWLSSSGSVSGDGAQSSDGGGGEVPAGQVDGSRTPARDAEPSPNTSTDDADVLGDAESDDAESDFDEEEFEIAVRPALRERLEDLRGDEESSGDTMSAAESAVDGGAGSIGSSSSSDTGSDSDNSILSEPPNKTADVRARVDGDTRQDRHRLQIPRDLRRSESMGSAQQIAQTVGADQVVQAVRGLVPEDTDPDDFESVEHAVLNEIGSLRGEGKVFEVGGVSVRVQAAKFDWGRSEAAEGRATEQSATWTAGHKASTTSASGHRPRYQQLFFVPAVPGIFALGLVDLPTGLASNRVTSRTETHSQSMRIALPERATPGSDSEYAGAQPVYVPVTFRVSLVDRDGHDTGPVTIVGGRDHPDADPVGTTLSVPTGLRPIARERAVPMPNELPASVLEDATVRQSTRGLYQGKPLRTKTKSGEPPTIYDQVAAQLGSLDNDSRKALREFLGQDNVKRMLPDMRVSEKAAAAGRGWVTLETPLRSSNPLKRLLSSRTQSVQMRAVARQVSYLETMDDALAESASDAGTEALNVHGSGRKGEGSGAVGPAVDVGVLTAAAGPFAMGGGGRSRDQEFTTSSKVSETAARKVQIVRYRTEYDWEVRTSGGSPMTFADAIHGLHWTPSEFARAAGLVSEDGQPHPNRVADITRAALEASGAGAKLARIVRDTAHKIPDHHRWPFWRDTDLVIDFDNPKLAKGISRNASEQLARGNQIDSLLSGNTLSSPRLVEEMLTDQAASIEMVEHGRGHDYHVSLKVAAEVLDVQDMDVEEADAGVTISESESAKHSRSVSWKAGAGFVARVYSTVAGQMSLVTSYHKFGFERSKSSHIGEGAELSFGGNRGKEPAATGGVGKEPRKRVAFRVRYTVSGTHWQEWNQLAKGLSIGRPGMHTPTEDQLPIVDTLAQEENRDPGVVDTDIVVELPAWQADQLNAELKKLRDDAVKPVDRTVVTYDDKTMRQGLSRVYDGTQVVSAHGLKHLRESAFRQLRELSGHSVWELAENADLVNSGISLAEVRGTPRSASKKVRIHGLKTTKRRQEQHAVVEYSRMMLNPTPVLDSDGNPVKVWEQPTRSVTGERTTESSKTGTFSWFNSIEPVMAAVDENTGVVAGTVLEEVAPGKGSYLRKRGHEIDTSHSRSETGKPRERHLVTVDVVNTVGVEVKTIGKIDRMGLFKGKPPVRSAERFTLPQSKTVLVDDRQLQEMKTRTAEVEAQRAHEAEKKEPEVSTKPLDSPMDVAPVPDGHTLATPSWSRGVTEPVDLSGQIRLLRRQISERLGPDAAEALLPVSPQGSPLGNDRSAEHFLSNVQAKLGDLENGGASTQLRWEGRWKGHTYELHVGAELLGAPEAEGIKHGELATSSAASIVANKIRSATWVVLEFMTGGIPGAVLHGPDSSGGAGQVSSESIPQHGSSYGRLGLGLIHVAEWLKQVRGRTQTETTSYTNSEKVAGALASHRADVLFDVRIERDGERIAAAPDVRTVGVSTAVEDTLPADLAQRSRAAEITDLTASQATDEAIQRWKTDDAEVLPGASEFRAVEFRGLVEDLVAAGERAITSAGGSVTAEARRSLRAWFTPHRLEALLKRFADLDAKSVSVQLPPGLGVNLDLYLKIPDRGALASTSGRIKLDGSEPNSHSADEKERGSGSGHAVAVAPFFAGGVSHPEGAKTYEEGRHAFGQAGDWNMPLISRGGHESESEHKEESETDHESIPKESADSPLKDITSTWLHGAEFLMVATPAEHSIGKRRAAVGAMFESGYVIRRSDRGNELPDELVAATRNFAERDQEWTSASDQQRVAHFTLSQATQAAQRADREKLEEAEARKQADREELLAAEARKQAEQARDEADTRTQIAERKWWQAKQHYETQLAHARTDDPALAGAPSDASVTIRKDAQGRLQDRYAMFPVAKKAVDAKREGRQPRARYVVRGDLDRRADGASQAARDFSLVTRDLEGMLDLAQKDRPKGARLKADEAGLIAQPQFLHAEGPTRVEISIEPGPLVRDPAESELSPDGRGWTREDLRSEAERSRPVFSDLSALEQESLRWQAEGILARDHAFSALDGRTADELLALRNDMAAVLARPLSQDNQRLAEELSRNLAQEFHTARSTSLRPSPEPDMAKTVRTPDNGPAEDRPGPSRAAAKPGLDDARRRPPRPGERQAGEGASIATGSPADGDPVRSASASVNEQAFNDPEVEPERPVVLPSEGSGLRREGWGAGLPAEVTGPKRRPATTRTQEEKVGESSSAASKRRWVEGPAAGVDSGRPGGGGGESAPTDQAAQDEKKAQQKQKRRKWDADLRRAQKDAAAAVPKLEESQRRGELDSVKEKALEQLRLKAQKHEEVKKRKADWRREIKDAAAAVPKLEESQRQGELDSVKEKALEQLRLKAKRYEKHKKQTVARQREIKDAAATALEELRELKRQGTLPSWRLPELELREEIKRYEDEANKLAPPLSRRRKKTEESRGEIETLKASGPLTDADQDRLRTLQDKVDDWDYSRQKLQEVRDRLAEKKKELESVLARGEAGSGRIADVGASGQQDATVLGELGDDADANAWLTGADFLDVARGGGSAEQGGADRDEHSEWDARLDGSDLEAWLEQANADLDVPRGGADAGALVEEDPAYTEFAETALTAFSQQDASENAGADWDFGEFLRDFGDTGLFGGEGDGLVFGEPVVDGGLSGGVVSGVSGGGESAGSWSRFLSGVNRDNYFSGDERYQKNCLEASVAFHNSLVRGRQVVAGPAGDVDPARLVAAGGKAWRVDDLAEAEGHARSLRVGRDMTVIFQRADGSAHAINAVHVTQDVVKLGDAQKGEEAEETDVLAATGVWVVELPEGQVVLPAGGSELRGQGGVAGLPAEVTGPKRRPLPTRTQEEEVGESSSAASKRRRGEGPQQKQARKKRDADRYRAQKDAAAEVPKLEELQRRGELDSVGKKALEQLRPKAERYEEKKERDADRYRAQKDAAAEVPKLEELQRRGELDSVGKKALEQLRPKAKWYEEKKKREANRIREKRVAVADVLAGLKELKKQGQLPLDRLPELELREEIERYKKEINNLTARVAKEKKKNGESTGKMKALKASLAEMRGRLAGKQEELESLLARGEAGAGGIAGVGAVLGEIEDDFDGDAWLAGAEWEEWADAGGVRVPQDAAVMLEGDVDLEAWLEQANADLDVSPDAGSVERGADRDAWSGGGVDPGAS</sequence>
<feature type="compositionally biased region" description="Low complexity" evidence="2">
    <location>
        <begin position="17"/>
        <end position="34"/>
    </location>
</feature>
<feature type="region of interest" description="Disordered" evidence="2">
    <location>
        <begin position="1689"/>
        <end position="1726"/>
    </location>
</feature>
<feature type="region of interest" description="Disordered" evidence="2">
    <location>
        <begin position="257"/>
        <end position="279"/>
    </location>
</feature>